<gene>
    <name evidence="2" type="ORF">P879_00498</name>
</gene>
<organism evidence="2 3">
    <name type="scientific">Paragonimus westermani</name>
    <dbReference type="NCBI Taxonomy" id="34504"/>
    <lineage>
        <taxon>Eukaryota</taxon>
        <taxon>Metazoa</taxon>
        <taxon>Spiralia</taxon>
        <taxon>Lophotrochozoa</taxon>
        <taxon>Platyhelminthes</taxon>
        <taxon>Trematoda</taxon>
        <taxon>Digenea</taxon>
        <taxon>Plagiorchiida</taxon>
        <taxon>Troglotremata</taxon>
        <taxon>Troglotrematidae</taxon>
        <taxon>Paragonimus</taxon>
    </lineage>
</organism>
<keyword evidence="3" id="KW-1185">Reference proteome</keyword>
<evidence type="ECO:0000313" key="3">
    <source>
        <dbReference type="Proteomes" id="UP000699462"/>
    </source>
</evidence>
<dbReference type="AlphaFoldDB" id="A0A8T0DQF9"/>
<feature type="compositionally biased region" description="Basic residues" evidence="1">
    <location>
        <begin position="15"/>
        <end position="39"/>
    </location>
</feature>
<proteinExistence type="predicted"/>
<evidence type="ECO:0000256" key="1">
    <source>
        <dbReference type="SAM" id="MobiDB-lite"/>
    </source>
</evidence>
<dbReference type="Proteomes" id="UP000699462">
    <property type="component" value="Unassembled WGS sequence"/>
</dbReference>
<evidence type="ECO:0000313" key="2">
    <source>
        <dbReference type="EMBL" id="KAF8569993.1"/>
    </source>
</evidence>
<comment type="caution">
    <text evidence="2">The sequence shown here is derived from an EMBL/GenBank/DDBJ whole genome shotgun (WGS) entry which is preliminary data.</text>
</comment>
<name>A0A8T0DQF9_9TREM</name>
<feature type="region of interest" description="Disordered" evidence="1">
    <location>
        <begin position="218"/>
        <end position="245"/>
    </location>
</feature>
<sequence length="332" mass="37674">MPRINDKYFSSIQLHTKRRQPKPKNRNQTVKKHKKRLKTNNKLEPAPATTEIDDHPVYKFDSEGSCQGCNPKECRILTDRLLECLRGGDTPKTTQHSIFSPWTFDMINFSLLKQKKYHPVPANNKPRTDAKHIKNICKKQEKPGKFMTKFKHLDNVEDYITQYRKPKYPENITDSTRSTISSVVKMNSNLKTNGNNNPAMSRFKWLCGVSKSVRFRIIPGNPKDDSSSDIKHTHNTPKAREGKPKSFGSLLSYNETSSDGHINGIGIIYTSGSRDHAVNPTGSAPDSRSLSESVKNDLPSSIDRINDVCDSDEDESLWFVTGTSINKRTDHV</sequence>
<feature type="region of interest" description="Disordered" evidence="1">
    <location>
        <begin position="1"/>
        <end position="50"/>
    </location>
</feature>
<feature type="region of interest" description="Disordered" evidence="1">
    <location>
        <begin position="273"/>
        <end position="297"/>
    </location>
</feature>
<dbReference type="OrthoDB" id="6264790at2759"/>
<accession>A0A8T0DQF9</accession>
<dbReference type="EMBL" id="JTDF01001455">
    <property type="protein sequence ID" value="KAF8569993.1"/>
    <property type="molecule type" value="Genomic_DNA"/>
</dbReference>
<protein>
    <submittedName>
        <fullName evidence="2">Uncharacterized protein</fullName>
    </submittedName>
</protein>
<reference evidence="2 3" key="1">
    <citation type="submission" date="2019-07" db="EMBL/GenBank/DDBJ databases">
        <title>Annotation for the trematode Paragonimus westermani.</title>
        <authorList>
            <person name="Choi Y.-J."/>
        </authorList>
    </citation>
    <scope>NUCLEOTIDE SEQUENCE [LARGE SCALE GENOMIC DNA]</scope>
    <source>
        <strain evidence="2">180907_Pwestermani</strain>
    </source>
</reference>
<feature type="compositionally biased region" description="Basic and acidic residues" evidence="1">
    <location>
        <begin position="222"/>
        <end position="244"/>
    </location>
</feature>
<feature type="compositionally biased region" description="Polar residues" evidence="1">
    <location>
        <begin position="280"/>
        <end position="293"/>
    </location>
</feature>